<evidence type="ECO:0000256" key="3">
    <source>
        <dbReference type="ARBA" id="ARBA00074021"/>
    </source>
</evidence>
<keyword evidence="1" id="KW-1015">Disulfide bond</keyword>
<feature type="binding site" evidence="4">
    <location>
        <position position="243"/>
    </location>
    <ligand>
        <name>Zn(2+)</name>
        <dbReference type="ChEBI" id="CHEBI:29105"/>
        <note>catalytic</note>
    </ligand>
</feature>
<evidence type="ECO:0000256" key="2">
    <source>
        <dbReference type="ARBA" id="ARBA00056552"/>
    </source>
</evidence>
<dbReference type="InterPro" id="IPR024079">
    <property type="entry name" value="MetalloPept_cat_dom_sf"/>
</dbReference>
<feature type="signal peptide" evidence="5">
    <location>
        <begin position="1"/>
        <end position="18"/>
    </location>
</feature>
<feature type="binding site" evidence="4">
    <location>
        <position position="249"/>
    </location>
    <ligand>
        <name>Zn(2+)</name>
        <dbReference type="ChEBI" id="CHEBI:29105"/>
        <note>catalytic</note>
    </ligand>
</feature>
<evidence type="ECO:0000256" key="5">
    <source>
        <dbReference type="SAM" id="SignalP"/>
    </source>
</evidence>
<evidence type="ECO:0000256" key="1">
    <source>
        <dbReference type="ARBA" id="ARBA00023157"/>
    </source>
</evidence>
<evidence type="ECO:0000313" key="8">
    <source>
        <dbReference type="EMBL" id="EPY53444.1"/>
    </source>
</evidence>
<evidence type="ECO:0000313" key="9">
    <source>
        <dbReference type="Proteomes" id="UP000015464"/>
    </source>
</evidence>
<dbReference type="GO" id="GO:0006508">
    <property type="term" value="P:proteolysis"/>
    <property type="evidence" value="ECO:0007669"/>
    <property type="project" value="InterPro"/>
</dbReference>
<feature type="domain" description="Disintegrin" evidence="6">
    <location>
        <begin position="323"/>
        <end position="410"/>
    </location>
</feature>
<dbReference type="EMBL" id="KE546988">
    <property type="protein sequence ID" value="EPY53444.1"/>
    <property type="molecule type" value="Genomic_DNA"/>
</dbReference>
<dbReference type="Pfam" id="PF13688">
    <property type="entry name" value="Reprolysin_5"/>
    <property type="match status" value="1"/>
</dbReference>
<dbReference type="PANTHER" id="PTHR11905:SF159">
    <property type="entry name" value="ADAM METALLOPROTEASE"/>
    <property type="match status" value="1"/>
</dbReference>
<comment type="caution">
    <text evidence="4">Lacks conserved residue(s) required for the propagation of feature annotation.</text>
</comment>
<gene>
    <name evidence="8" type="ORF">SPOG_04553</name>
</gene>
<keyword evidence="4" id="KW-0862">Zinc</keyword>
<dbReference type="PROSITE" id="PS50214">
    <property type="entry name" value="DISINTEGRIN_2"/>
    <property type="match status" value="1"/>
</dbReference>
<keyword evidence="4" id="KW-0479">Metal-binding</keyword>
<dbReference type="OMA" id="FATICNG"/>
<dbReference type="GO" id="GO:0046872">
    <property type="term" value="F:metal ion binding"/>
    <property type="evidence" value="ECO:0007669"/>
    <property type="project" value="UniProtKB-KW"/>
</dbReference>
<protein>
    <recommendedName>
        <fullName evidence="3">Disintegrin and metalloproteinase domain-containing protein B</fullName>
    </recommendedName>
</protein>
<feature type="active site" evidence="4">
    <location>
        <position position="240"/>
    </location>
</feature>
<dbReference type="HOGENOM" id="CLU_522915_0_0_1"/>
<name>S9W4J7_SCHCR</name>
<dbReference type="InterPro" id="IPR001762">
    <property type="entry name" value="Disintegrin_dom"/>
</dbReference>
<dbReference type="InterPro" id="IPR001590">
    <property type="entry name" value="Peptidase_M12B"/>
</dbReference>
<dbReference type="GeneID" id="25038866"/>
<dbReference type="AlphaFoldDB" id="S9W4J7"/>
<dbReference type="GO" id="GO:0005619">
    <property type="term" value="C:ascospore wall"/>
    <property type="evidence" value="ECO:0007669"/>
    <property type="project" value="EnsemblFungi"/>
</dbReference>
<dbReference type="RefSeq" id="XP_013022006.1">
    <property type="nucleotide sequence ID" value="XM_013166552.1"/>
</dbReference>
<reference evidence="8 9" key="1">
    <citation type="journal article" date="2011" name="Science">
        <title>Comparative functional genomics of the fission yeasts.</title>
        <authorList>
            <person name="Rhind N."/>
            <person name="Chen Z."/>
            <person name="Yassour M."/>
            <person name="Thompson D.A."/>
            <person name="Haas B.J."/>
            <person name="Habib N."/>
            <person name="Wapinski I."/>
            <person name="Roy S."/>
            <person name="Lin M.F."/>
            <person name="Heiman D.I."/>
            <person name="Young S.K."/>
            <person name="Furuya K."/>
            <person name="Guo Y."/>
            <person name="Pidoux A."/>
            <person name="Chen H.M."/>
            <person name="Robbertse B."/>
            <person name="Goldberg J.M."/>
            <person name="Aoki K."/>
            <person name="Bayne E.H."/>
            <person name="Berlin A.M."/>
            <person name="Desjardins C.A."/>
            <person name="Dobbs E."/>
            <person name="Dukaj L."/>
            <person name="Fan L."/>
            <person name="FitzGerald M.G."/>
            <person name="French C."/>
            <person name="Gujja S."/>
            <person name="Hansen K."/>
            <person name="Keifenheim D."/>
            <person name="Levin J.Z."/>
            <person name="Mosher R.A."/>
            <person name="Mueller C.A."/>
            <person name="Pfiffner J."/>
            <person name="Priest M."/>
            <person name="Russ C."/>
            <person name="Smialowska A."/>
            <person name="Swoboda P."/>
            <person name="Sykes S.M."/>
            <person name="Vaughn M."/>
            <person name="Vengrova S."/>
            <person name="Yoder R."/>
            <person name="Zeng Q."/>
            <person name="Allshire R."/>
            <person name="Baulcombe D."/>
            <person name="Birren B.W."/>
            <person name="Brown W."/>
            <person name="Ekwall K."/>
            <person name="Kellis M."/>
            <person name="Leatherwood J."/>
            <person name="Levin H."/>
            <person name="Margalit H."/>
            <person name="Martienssen R."/>
            <person name="Nieduszynski C.A."/>
            <person name="Spatafora J.W."/>
            <person name="Friedman N."/>
            <person name="Dalgaard J.Z."/>
            <person name="Baumann P."/>
            <person name="Niki H."/>
            <person name="Regev A."/>
            <person name="Nusbaum C."/>
        </authorList>
    </citation>
    <scope>NUCLEOTIDE SEQUENCE [LARGE SCALE GENOMIC DNA]</scope>
    <source>
        <strain evidence="9">OY26 / ATCC MYA-4695 / CBS 11777 / NBRC 106824 / NRRL Y48691</strain>
    </source>
</reference>
<evidence type="ECO:0000256" key="4">
    <source>
        <dbReference type="PROSITE-ProRule" id="PRU00276"/>
    </source>
</evidence>
<dbReference type="PANTHER" id="PTHR11905">
    <property type="entry name" value="ADAM A DISINTEGRIN AND METALLOPROTEASE DOMAIN"/>
    <property type="match status" value="1"/>
</dbReference>
<feature type="binding site" evidence="4">
    <location>
        <position position="239"/>
    </location>
    <ligand>
        <name>Zn(2+)</name>
        <dbReference type="ChEBI" id="CHEBI:29105"/>
        <note>catalytic</note>
    </ligand>
</feature>
<feature type="domain" description="Peptidase M12B" evidence="7">
    <location>
        <begin position="66"/>
        <end position="304"/>
    </location>
</feature>
<dbReference type="GO" id="GO:0030476">
    <property type="term" value="P:ascospore wall assembly"/>
    <property type="evidence" value="ECO:0007669"/>
    <property type="project" value="EnsemblFungi"/>
</dbReference>
<dbReference type="Proteomes" id="UP000015464">
    <property type="component" value="Unassembled WGS sequence"/>
</dbReference>
<organism evidence="8 9">
    <name type="scientific">Schizosaccharomyces cryophilus (strain OY26 / ATCC MYA-4695 / CBS 11777 / NBRC 106824 / NRRL Y48691)</name>
    <name type="common">Fission yeast</name>
    <dbReference type="NCBI Taxonomy" id="653667"/>
    <lineage>
        <taxon>Eukaryota</taxon>
        <taxon>Fungi</taxon>
        <taxon>Dikarya</taxon>
        <taxon>Ascomycota</taxon>
        <taxon>Taphrinomycotina</taxon>
        <taxon>Schizosaccharomycetes</taxon>
        <taxon>Schizosaccharomycetales</taxon>
        <taxon>Schizosaccharomycetaceae</taxon>
        <taxon>Schizosaccharomyces</taxon>
    </lineage>
</organism>
<proteinExistence type="predicted"/>
<dbReference type="Pfam" id="PF00200">
    <property type="entry name" value="Disintegrin"/>
    <property type="match status" value="1"/>
</dbReference>
<dbReference type="OrthoDB" id="5951731at2759"/>
<feature type="chain" id="PRO_5004559505" description="Disintegrin and metalloproteinase domain-containing protein B" evidence="5">
    <location>
        <begin position="19"/>
        <end position="521"/>
    </location>
</feature>
<evidence type="ECO:0000259" key="7">
    <source>
        <dbReference type="PROSITE" id="PS50215"/>
    </source>
</evidence>
<dbReference type="InterPro" id="IPR036436">
    <property type="entry name" value="Disintegrin_dom_sf"/>
</dbReference>
<keyword evidence="9" id="KW-1185">Reference proteome</keyword>
<dbReference type="SUPFAM" id="SSF57552">
    <property type="entry name" value="Blood coagulation inhibitor (disintegrin)"/>
    <property type="match status" value="1"/>
</dbReference>
<dbReference type="Gene3D" id="3.40.390.10">
    <property type="entry name" value="Collagenase (Catalytic Domain)"/>
    <property type="match status" value="1"/>
</dbReference>
<dbReference type="Gene3D" id="4.10.70.10">
    <property type="entry name" value="Disintegrin domain"/>
    <property type="match status" value="1"/>
</dbReference>
<sequence length="521" mass="58000">MRFVFLYWVVFIRLLVHATYRSVTKDSHVVSDSRKTLQDWNANRFHEYRIKSSVSVPVDSLFPSHQTLWLGIEADCSYLAQFTNRVEAKKHILQEIEKVSSLYDRSFHIYVQVLQLFLPSSEECFAGKLPMSENGVDLEKNRPLEEKLNSFTKRKAEMANEKNSLIPSAKYLSLTSEDSASQTVSPQAWLLLTTANDSKQKGISWFATICNGFSIEDEWQVGPSSVVAAYPNDWPIIAHELGHIFGLIHDCDKESCQNPNESCCPLSHILCDAQGLYVMHPSNSYPKHKFSDCSILQLHSLLAKNYISFSCLSKPSEDMGIKLGMCGNGIVEGDEECDCGDDCNQNPCCDGKTCRYATGSVCDDSKDSCCKNCQLSRAGMVCRKASGPCDKPEFCTGKSSECPKDESWEDGTYCSLHDRTGSCASGRCTSPSEQCRELTNFSISACQPRSCKVSCMNDNGVCYSSSINYLDGTRCAGGLCYNGKCIPIEETSAATWRKQPSLFCASATMLISLALIAWFFW</sequence>
<dbReference type="PROSITE" id="PS50215">
    <property type="entry name" value="ADAM_MEPRO"/>
    <property type="match status" value="1"/>
</dbReference>
<dbReference type="SMART" id="SM00050">
    <property type="entry name" value="DISIN"/>
    <property type="match status" value="1"/>
</dbReference>
<dbReference type="SUPFAM" id="SSF55486">
    <property type="entry name" value="Metalloproteases ('zincins'), catalytic domain"/>
    <property type="match status" value="1"/>
</dbReference>
<comment type="function">
    <text evidence="2">Probable zinc protease.</text>
</comment>
<dbReference type="eggNOG" id="KOG3607">
    <property type="taxonomic scope" value="Eukaryota"/>
</dbReference>
<dbReference type="GO" id="GO:0005789">
    <property type="term" value="C:endoplasmic reticulum membrane"/>
    <property type="evidence" value="ECO:0007669"/>
    <property type="project" value="EnsemblFungi"/>
</dbReference>
<keyword evidence="5" id="KW-0732">Signal</keyword>
<dbReference type="FunFam" id="4.10.70.10:FF:000003">
    <property type="entry name" value="Disintegrin and metalloproteinase domain-containing protein 17"/>
    <property type="match status" value="1"/>
</dbReference>
<dbReference type="STRING" id="653667.S9W4J7"/>
<evidence type="ECO:0000259" key="6">
    <source>
        <dbReference type="PROSITE" id="PS50214"/>
    </source>
</evidence>
<dbReference type="GO" id="GO:0004222">
    <property type="term" value="F:metalloendopeptidase activity"/>
    <property type="evidence" value="ECO:0007669"/>
    <property type="project" value="InterPro"/>
</dbReference>
<accession>S9W4J7</accession>